<sequence>MARNKFFASTPKNEGLVIPEMAVFLKNDCKAGCWTVGETEYGGKLEFLLVHFSRRVSEYMGGRIAQGQIWLTPVSGDVPKGIVYYTLIKNSKSGRSGSLKNLGCQVAIAQSQGYDPRELVWCPKFVKKSAAIADENGTTQNASWYVLDWSYRECHAEEEKVLDNTVAIIQNSDQMELLFDMDLEATSICVDGMSQREILAVLNPTNRMALPAAD</sequence>
<dbReference type="RefSeq" id="WP_095721016.1">
    <property type="nucleotide sequence ID" value="NZ_NTFS01000051.1"/>
</dbReference>
<gene>
    <name evidence="1" type="ORF">CK510_07015</name>
</gene>
<accession>A0A2A2TLP9</accession>
<proteinExistence type="predicted"/>
<reference evidence="1 2" key="1">
    <citation type="submission" date="2017-08" db="EMBL/GenBank/DDBJ databases">
        <title>Draft genome sequence of filamentous cyanobacterium Calothrix elsteri CCALA 953.</title>
        <authorList>
            <person name="Gagunashvili A.N."/>
            <person name="Elster J."/>
            <person name="Andresson O.S."/>
        </authorList>
    </citation>
    <scope>NUCLEOTIDE SEQUENCE [LARGE SCALE GENOMIC DNA]</scope>
    <source>
        <strain evidence="1 2">CCALA 953</strain>
    </source>
</reference>
<dbReference type="Proteomes" id="UP000218238">
    <property type="component" value="Unassembled WGS sequence"/>
</dbReference>
<keyword evidence="2" id="KW-1185">Reference proteome</keyword>
<evidence type="ECO:0000313" key="2">
    <source>
        <dbReference type="Proteomes" id="UP000218238"/>
    </source>
</evidence>
<evidence type="ECO:0000313" key="1">
    <source>
        <dbReference type="EMBL" id="PAX59433.1"/>
    </source>
</evidence>
<dbReference type="AlphaFoldDB" id="A0A2A2TLP9"/>
<organism evidence="1 2">
    <name type="scientific">Brunnivagina elsteri CCALA 953</name>
    <dbReference type="NCBI Taxonomy" id="987040"/>
    <lineage>
        <taxon>Bacteria</taxon>
        <taxon>Bacillati</taxon>
        <taxon>Cyanobacteriota</taxon>
        <taxon>Cyanophyceae</taxon>
        <taxon>Nostocales</taxon>
        <taxon>Calotrichaceae</taxon>
        <taxon>Brunnivagina</taxon>
    </lineage>
</organism>
<dbReference type="OrthoDB" id="446981at2"/>
<dbReference type="EMBL" id="NTFS01000051">
    <property type="protein sequence ID" value="PAX59433.1"/>
    <property type="molecule type" value="Genomic_DNA"/>
</dbReference>
<comment type="caution">
    <text evidence="1">The sequence shown here is derived from an EMBL/GenBank/DDBJ whole genome shotgun (WGS) entry which is preliminary data.</text>
</comment>
<name>A0A2A2TLP9_9CYAN</name>
<protein>
    <submittedName>
        <fullName evidence="1">Uncharacterized protein</fullName>
    </submittedName>
</protein>